<proteinExistence type="predicted"/>
<reference evidence="1 2" key="1">
    <citation type="journal article" date="2019" name="Nat. Ecol. Evol.">
        <title>Megaphylogeny resolves global patterns of mushroom evolution.</title>
        <authorList>
            <person name="Varga T."/>
            <person name="Krizsan K."/>
            <person name="Foldi C."/>
            <person name="Dima B."/>
            <person name="Sanchez-Garcia M."/>
            <person name="Sanchez-Ramirez S."/>
            <person name="Szollosi G.J."/>
            <person name="Szarkandi J.G."/>
            <person name="Papp V."/>
            <person name="Albert L."/>
            <person name="Andreopoulos W."/>
            <person name="Angelini C."/>
            <person name="Antonin V."/>
            <person name="Barry K.W."/>
            <person name="Bougher N.L."/>
            <person name="Buchanan P."/>
            <person name="Buyck B."/>
            <person name="Bense V."/>
            <person name="Catcheside P."/>
            <person name="Chovatia M."/>
            <person name="Cooper J."/>
            <person name="Damon W."/>
            <person name="Desjardin D."/>
            <person name="Finy P."/>
            <person name="Geml J."/>
            <person name="Haridas S."/>
            <person name="Hughes K."/>
            <person name="Justo A."/>
            <person name="Karasinski D."/>
            <person name="Kautmanova I."/>
            <person name="Kiss B."/>
            <person name="Kocsube S."/>
            <person name="Kotiranta H."/>
            <person name="LaButti K.M."/>
            <person name="Lechner B.E."/>
            <person name="Liimatainen K."/>
            <person name="Lipzen A."/>
            <person name="Lukacs Z."/>
            <person name="Mihaltcheva S."/>
            <person name="Morgado L.N."/>
            <person name="Niskanen T."/>
            <person name="Noordeloos M.E."/>
            <person name="Ohm R.A."/>
            <person name="Ortiz-Santana B."/>
            <person name="Ovrebo C."/>
            <person name="Racz N."/>
            <person name="Riley R."/>
            <person name="Savchenko A."/>
            <person name="Shiryaev A."/>
            <person name="Soop K."/>
            <person name="Spirin V."/>
            <person name="Szebenyi C."/>
            <person name="Tomsovsky M."/>
            <person name="Tulloss R.E."/>
            <person name="Uehling J."/>
            <person name="Grigoriev I.V."/>
            <person name="Vagvolgyi C."/>
            <person name="Papp T."/>
            <person name="Martin F.M."/>
            <person name="Miettinen O."/>
            <person name="Hibbett D.S."/>
            <person name="Nagy L.G."/>
        </authorList>
    </citation>
    <scope>NUCLEOTIDE SEQUENCE [LARGE SCALE GENOMIC DNA]</scope>
    <source>
        <strain evidence="1 2">NL-1719</strain>
    </source>
</reference>
<protein>
    <submittedName>
        <fullName evidence="1">Uncharacterized protein</fullName>
    </submittedName>
</protein>
<keyword evidence="2" id="KW-1185">Reference proteome</keyword>
<accession>A0ACD3AW65</accession>
<gene>
    <name evidence="1" type="ORF">BDN72DRAFT_897159</name>
</gene>
<evidence type="ECO:0000313" key="1">
    <source>
        <dbReference type="EMBL" id="TFK69584.1"/>
    </source>
</evidence>
<name>A0ACD3AW65_9AGAR</name>
<dbReference type="EMBL" id="ML208328">
    <property type="protein sequence ID" value="TFK69584.1"/>
    <property type="molecule type" value="Genomic_DNA"/>
</dbReference>
<evidence type="ECO:0000313" key="2">
    <source>
        <dbReference type="Proteomes" id="UP000308600"/>
    </source>
</evidence>
<organism evidence="1 2">
    <name type="scientific">Pluteus cervinus</name>
    <dbReference type="NCBI Taxonomy" id="181527"/>
    <lineage>
        <taxon>Eukaryota</taxon>
        <taxon>Fungi</taxon>
        <taxon>Dikarya</taxon>
        <taxon>Basidiomycota</taxon>
        <taxon>Agaricomycotina</taxon>
        <taxon>Agaricomycetes</taxon>
        <taxon>Agaricomycetidae</taxon>
        <taxon>Agaricales</taxon>
        <taxon>Pluteineae</taxon>
        <taxon>Pluteaceae</taxon>
        <taxon>Pluteus</taxon>
    </lineage>
</organism>
<sequence length="168" mass="18331">MSTYTQGSNGSGIFGQAGTILSQGPIHSSSFDAYSKELRPNVSSLTRPRGQYWAKNQRQAWRPERQTPAASVVLNTRYQYVKCVAWNLLALNIQIGAQVIHPPLGVEDGAWFTAVVGNVDANAVTYISSMKVQTGRKEVIKMEGYGHTSISPQVSMIIINNKSGGSWV</sequence>
<dbReference type="Proteomes" id="UP000308600">
    <property type="component" value="Unassembled WGS sequence"/>
</dbReference>